<evidence type="ECO:0000256" key="8">
    <source>
        <dbReference type="ARBA" id="ARBA00023136"/>
    </source>
</evidence>
<dbReference type="PANTHER" id="PTHR47945">
    <property type="entry name" value="CYTOCHROME P450 84A1-RELATED"/>
    <property type="match status" value="1"/>
</dbReference>
<sequence length="520" mass="58837">MESILQDLQTSPNMSLALLFLLLFITILLLNKLVKRNPFPPGPKGLPVIGNMRMISLLTHRGLAELAKTYGGLFHLKMGHVHMVAVSTAEMARQVLQAQDNVFSNRPATIAISYLTYDRADMAFAHYGPFWRQMRKVCVTKVFSRKRAESWASAREEIDSLIKAIDARVGSPVNIGEIVLGLTKNITYRAAFGSMSQEGQEEFVKIMQEFSKLFGAFNVADFLPWMRWINGQDFHKRLEKARGSLDQFIDKIIDDHLKKRHNKNSHEEDDGAKVEDDMVDELMEFYNENDNSKNDPVSTNISITRDNIKALIMDVMFGGTETVASAIEWAMAELMHSWEDLKKVQQELAEVVGFDRKVQESDLEKLTYLRCVVKETLRLHPPIPLLLHETAADAVVDGYKIPAKARVMINAWAIAREHGAWDEPNTFMPSRFLESGAPDFRGSNFEYIPFGSGRRSCPGMQLGLYALELTVAHLCHSFNWELPDGMKGDDLDMNDVFGLTAPRAVQLVAIPQNRLNFPLF</sequence>
<evidence type="ECO:0000256" key="7">
    <source>
        <dbReference type="ARBA" id="ARBA00023004"/>
    </source>
</evidence>
<keyword evidence="4 9" id="KW-0479">Metal-binding</keyword>
<dbReference type="CDD" id="cd11072">
    <property type="entry name" value="CYP71-like"/>
    <property type="match status" value="1"/>
</dbReference>
<keyword evidence="3 11" id="KW-0812">Transmembrane</keyword>
<dbReference type="Gene3D" id="1.10.630.10">
    <property type="entry name" value="Cytochrome P450"/>
    <property type="match status" value="1"/>
</dbReference>
<dbReference type="Pfam" id="PF00067">
    <property type="entry name" value="p450"/>
    <property type="match status" value="1"/>
</dbReference>
<comment type="similarity">
    <text evidence="10">Belongs to the cytochrome P450 family.</text>
</comment>
<comment type="cofactor">
    <cofactor evidence="9">
        <name>heme</name>
        <dbReference type="ChEBI" id="CHEBI:30413"/>
    </cofactor>
</comment>
<dbReference type="KEGG" id="sind:105172923"/>
<name>A0A6I9U1Y3_SESIN</name>
<dbReference type="InterPro" id="IPR053062">
    <property type="entry name" value="CYP450_84A"/>
</dbReference>
<dbReference type="GO" id="GO:0020037">
    <property type="term" value="F:heme binding"/>
    <property type="evidence" value="ECO:0007669"/>
    <property type="project" value="InterPro"/>
</dbReference>
<keyword evidence="5 11" id="KW-1133">Transmembrane helix</keyword>
<evidence type="ECO:0000256" key="9">
    <source>
        <dbReference type="PIRSR" id="PIRSR602401-1"/>
    </source>
</evidence>
<dbReference type="GeneID" id="105172923"/>
<evidence type="ECO:0000256" key="11">
    <source>
        <dbReference type="SAM" id="Phobius"/>
    </source>
</evidence>
<dbReference type="FunFam" id="1.10.630.10:FF:000054">
    <property type="entry name" value="Cytochrome P450 84A1"/>
    <property type="match status" value="1"/>
</dbReference>
<dbReference type="PRINTS" id="PR00463">
    <property type="entry name" value="EP450I"/>
</dbReference>
<evidence type="ECO:0000256" key="4">
    <source>
        <dbReference type="ARBA" id="ARBA00022723"/>
    </source>
</evidence>
<dbReference type="AlphaFoldDB" id="A0A6I9U1Y3"/>
<accession>A0A6I9U1Y3</accession>
<feature type="transmembrane region" description="Helical" evidence="11">
    <location>
        <begin position="12"/>
        <end position="30"/>
    </location>
</feature>
<evidence type="ECO:0000313" key="12">
    <source>
        <dbReference type="Proteomes" id="UP000504604"/>
    </source>
</evidence>
<evidence type="ECO:0000256" key="10">
    <source>
        <dbReference type="RuleBase" id="RU000461"/>
    </source>
</evidence>
<dbReference type="PROSITE" id="PS00086">
    <property type="entry name" value="CYTOCHROME_P450"/>
    <property type="match status" value="1"/>
</dbReference>
<keyword evidence="7 9" id="KW-0408">Iron</keyword>
<comment type="subcellular location">
    <subcellularLocation>
        <location evidence="1">Membrane</location>
        <topology evidence="1">Single-pass membrane protein</topology>
    </subcellularLocation>
</comment>
<dbReference type="GO" id="GO:0016020">
    <property type="term" value="C:membrane"/>
    <property type="evidence" value="ECO:0007669"/>
    <property type="project" value="UniProtKB-SubCell"/>
</dbReference>
<dbReference type="InterPro" id="IPR001128">
    <property type="entry name" value="Cyt_P450"/>
</dbReference>
<dbReference type="InterPro" id="IPR036396">
    <property type="entry name" value="Cyt_P450_sf"/>
</dbReference>
<reference evidence="13" key="1">
    <citation type="submission" date="2025-08" db="UniProtKB">
        <authorList>
            <consortium name="RefSeq"/>
        </authorList>
    </citation>
    <scope>IDENTIFICATION</scope>
</reference>
<keyword evidence="8 11" id="KW-0472">Membrane</keyword>
<dbReference type="OrthoDB" id="2789670at2759"/>
<dbReference type="Proteomes" id="UP000504604">
    <property type="component" value="Linkage group LG10"/>
</dbReference>
<dbReference type="PRINTS" id="PR00385">
    <property type="entry name" value="P450"/>
</dbReference>
<dbReference type="GO" id="GO:0016705">
    <property type="term" value="F:oxidoreductase activity, acting on paired donors, with incorporation or reduction of molecular oxygen"/>
    <property type="evidence" value="ECO:0007669"/>
    <property type="project" value="InterPro"/>
</dbReference>
<proteinExistence type="inferred from homology"/>
<gene>
    <name evidence="13" type="primary">LOC105172923</name>
</gene>
<evidence type="ECO:0000256" key="2">
    <source>
        <dbReference type="ARBA" id="ARBA00022617"/>
    </source>
</evidence>
<keyword evidence="10" id="KW-0503">Monooxygenase</keyword>
<dbReference type="InterPro" id="IPR002401">
    <property type="entry name" value="Cyt_P450_E_grp-I"/>
</dbReference>
<dbReference type="InParanoid" id="A0A6I9U1Y3"/>
<organism evidence="12 13">
    <name type="scientific">Sesamum indicum</name>
    <name type="common">Oriental sesame</name>
    <name type="synonym">Sesamum orientale</name>
    <dbReference type="NCBI Taxonomy" id="4182"/>
    <lineage>
        <taxon>Eukaryota</taxon>
        <taxon>Viridiplantae</taxon>
        <taxon>Streptophyta</taxon>
        <taxon>Embryophyta</taxon>
        <taxon>Tracheophyta</taxon>
        <taxon>Spermatophyta</taxon>
        <taxon>Magnoliopsida</taxon>
        <taxon>eudicotyledons</taxon>
        <taxon>Gunneridae</taxon>
        <taxon>Pentapetalae</taxon>
        <taxon>asterids</taxon>
        <taxon>lamiids</taxon>
        <taxon>Lamiales</taxon>
        <taxon>Pedaliaceae</taxon>
        <taxon>Sesamum</taxon>
    </lineage>
</organism>
<evidence type="ECO:0000256" key="5">
    <source>
        <dbReference type="ARBA" id="ARBA00022989"/>
    </source>
</evidence>
<evidence type="ECO:0000313" key="13">
    <source>
        <dbReference type="RefSeq" id="XP_011092843.1"/>
    </source>
</evidence>
<evidence type="ECO:0000256" key="3">
    <source>
        <dbReference type="ARBA" id="ARBA00022692"/>
    </source>
</evidence>
<dbReference type="GO" id="GO:0004497">
    <property type="term" value="F:monooxygenase activity"/>
    <property type="evidence" value="ECO:0007669"/>
    <property type="project" value="UniProtKB-KW"/>
</dbReference>
<dbReference type="GO" id="GO:0005506">
    <property type="term" value="F:iron ion binding"/>
    <property type="evidence" value="ECO:0007669"/>
    <property type="project" value="InterPro"/>
</dbReference>
<evidence type="ECO:0000256" key="6">
    <source>
        <dbReference type="ARBA" id="ARBA00023002"/>
    </source>
</evidence>
<keyword evidence="12" id="KW-1185">Reference proteome</keyword>
<protein>
    <submittedName>
        <fullName evidence="13">Cytochrome P450 84A1-like</fullName>
    </submittedName>
</protein>
<dbReference type="InterPro" id="IPR017972">
    <property type="entry name" value="Cyt_P450_CS"/>
</dbReference>
<keyword evidence="6 10" id="KW-0560">Oxidoreductase</keyword>
<dbReference type="PANTHER" id="PTHR47945:SF6">
    <property type="entry name" value="FERULATE 5-HYDROXYLASE"/>
    <property type="match status" value="1"/>
</dbReference>
<dbReference type="SUPFAM" id="SSF48264">
    <property type="entry name" value="Cytochrome P450"/>
    <property type="match status" value="1"/>
</dbReference>
<feature type="binding site" description="axial binding residue" evidence="9">
    <location>
        <position position="457"/>
    </location>
    <ligand>
        <name>heme</name>
        <dbReference type="ChEBI" id="CHEBI:30413"/>
    </ligand>
    <ligandPart>
        <name>Fe</name>
        <dbReference type="ChEBI" id="CHEBI:18248"/>
    </ligandPart>
</feature>
<dbReference type="RefSeq" id="XP_011092843.1">
    <property type="nucleotide sequence ID" value="XM_011094541.2"/>
</dbReference>
<keyword evidence="2 9" id="KW-0349">Heme</keyword>
<evidence type="ECO:0000256" key="1">
    <source>
        <dbReference type="ARBA" id="ARBA00004167"/>
    </source>
</evidence>